<accession>A0ACC0JXW8</accession>
<proteinExistence type="predicted"/>
<keyword evidence="2" id="KW-1185">Reference proteome</keyword>
<organism evidence="1 2">
    <name type="scientific">Choristoneura fumiferana</name>
    <name type="common">Spruce budworm moth</name>
    <name type="synonym">Archips fumiferana</name>
    <dbReference type="NCBI Taxonomy" id="7141"/>
    <lineage>
        <taxon>Eukaryota</taxon>
        <taxon>Metazoa</taxon>
        <taxon>Ecdysozoa</taxon>
        <taxon>Arthropoda</taxon>
        <taxon>Hexapoda</taxon>
        <taxon>Insecta</taxon>
        <taxon>Pterygota</taxon>
        <taxon>Neoptera</taxon>
        <taxon>Endopterygota</taxon>
        <taxon>Lepidoptera</taxon>
        <taxon>Glossata</taxon>
        <taxon>Ditrysia</taxon>
        <taxon>Tortricoidea</taxon>
        <taxon>Tortricidae</taxon>
        <taxon>Tortricinae</taxon>
        <taxon>Choristoneura</taxon>
    </lineage>
</organism>
<gene>
    <name evidence="1" type="ORF">MSG28_007568</name>
</gene>
<comment type="caution">
    <text evidence="1">The sequence shown here is derived from an EMBL/GenBank/DDBJ whole genome shotgun (WGS) entry which is preliminary data.</text>
</comment>
<evidence type="ECO:0000313" key="2">
    <source>
        <dbReference type="Proteomes" id="UP001064048"/>
    </source>
</evidence>
<evidence type="ECO:0000313" key="1">
    <source>
        <dbReference type="EMBL" id="KAI8428969.1"/>
    </source>
</evidence>
<reference evidence="1 2" key="1">
    <citation type="journal article" date="2022" name="Genome Biol. Evol.">
        <title>The Spruce Budworm Genome: Reconstructing the Evolutionary History of Antifreeze Proteins.</title>
        <authorList>
            <person name="Beliveau C."/>
            <person name="Gagne P."/>
            <person name="Picq S."/>
            <person name="Vernygora O."/>
            <person name="Keeling C.I."/>
            <person name="Pinkney K."/>
            <person name="Doucet D."/>
            <person name="Wen F."/>
            <person name="Johnston J.S."/>
            <person name="Maaroufi H."/>
            <person name="Boyle B."/>
            <person name="Laroche J."/>
            <person name="Dewar K."/>
            <person name="Juretic N."/>
            <person name="Blackburn G."/>
            <person name="Nisole A."/>
            <person name="Brunet B."/>
            <person name="Brandao M."/>
            <person name="Lumley L."/>
            <person name="Duan J."/>
            <person name="Quan G."/>
            <person name="Lucarotti C.J."/>
            <person name="Roe A.D."/>
            <person name="Sperling F.A.H."/>
            <person name="Levesque R.C."/>
            <person name="Cusson M."/>
        </authorList>
    </citation>
    <scope>NUCLEOTIDE SEQUENCE [LARGE SCALE GENOMIC DNA]</scope>
    <source>
        <strain evidence="1">Glfc:IPQL:Cfum</strain>
    </source>
</reference>
<dbReference type="EMBL" id="CM046112">
    <property type="protein sequence ID" value="KAI8428969.1"/>
    <property type="molecule type" value="Genomic_DNA"/>
</dbReference>
<sequence length="402" mass="46924">MDILKPGTGFMEVLEVECVKNEPVWESSLSEYAPLEDLYADHKVKQELVIVKIENGETSEEGLRNCNCKDTALPSVAINKVKHNLSQKDLFQVQNCFVKIQRMILHKEHLKNCDINKPHKCEVCRKQFKIKSQLINHERTHTGEKPYSCSICSRAFSELSNLRKHERSHTGERPFSCKICKRRFAMKCNLLDHIRTHTKERPYSCNFCFNQFRDFTTFTRHKLTHTKDKQFTCDICNHQFTRKYRLINHIHNHSAKKKYACEICSKQFEKKCNLKAHEKQHKENYLCEICDKQFSQIFALKRHLLSHMAVPALGRKERQVSESAEIRPTLFAGGVGDRRTTSRSPNARSVVIPRRSSDLTTVKAKRRKTTGTGRMRHLKIVRRRFRNGFKEGRPTPKKAVAS</sequence>
<name>A0ACC0JXW8_CHOFU</name>
<protein>
    <submittedName>
        <fullName evidence="1">Uncharacterized protein</fullName>
    </submittedName>
</protein>
<dbReference type="Proteomes" id="UP001064048">
    <property type="component" value="Chromosome 12"/>
</dbReference>
<feature type="non-terminal residue" evidence="1">
    <location>
        <position position="402"/>
    </location>
</feature>